<evidence type="ECO:0000259" key="3">
    <source>
        <dbReference type="Pfam" id="PF00294"/>
    </source>
</evidence>
<keyword evidence="2 4" id="KW-0418">Kinase</keyword>
<sequence length="300" mass="30300">MSLLLQMTGPVMDLTYHLRALPVSGTEAEVTGFAMAPGGGFNAMAAARAAGMAVRLGGTLGSGPFAGIVAARLADLGISPARPPRAGLDQGCCTVLLEPDGERSFIAFPGAEGHVAPGDLAAIDLAGVSHVLLSGYTLHYPQARAAVAEWVARLPRAVVLVFDPAPVVARLAEEVLRPVMARADWISANAAEAAVLTGEPDPEEAARALAAGRAGAVLRQGAMGCLLATGGTLCAVAPHRVTPLDTNGAGDCHIGSFIAELARSGDAARAARYANVAAALSITQAGPATAPAREQVLPLL</sequence>
<reference evidence="5" key="1">
    <citation type="submission" date="2016-10" db="EMBL/GenBank/DDBJ databases">
        <authorList>
            <person name="Varghese N."/>
            <person name="Submissions S."/>
        </authorList>
    </citation>
    <scope>NUCLEOTIDE SEQUENCE [LARGE SCALE GENOMIC DNA]</scope>
    <source>
        <strain evidence="5">DSM 26424</strain>
    </source>
</reference>
<accession>A0A1G8LXY5</accession>
<dbReference type="RefSeq" id="WP_089846199.1">
    <property type="nucleotide sequence ID" value="NZ_FNEJ01000007.1"/>
</dbReference>
<dbReference type="EMBL" id="FNEJ01000007">
    <property type="protein sequence ID" value="SDI60010.1"/>
    <property type="molecule type" value="Genomic_DNA"/>
</dbReference>
<dbReference type="Pfam" id="PF00294">
    <property type="entry name" value="PfkB"/>
    <property type="match status" value="1"/>
</dbReference>
<gene>
    <name evidence="4" type="ORF">SAMN04487993_100739</name>
</gene>
<dbReference type="OrthoDB" id="8578462at2"/>
<dbReference type="GO" id="GO:0016301">
    <property type="term" value="F:kinase activity"/>
    <property type="evidence" value="ECO:0007669"/>
    <property type="project" value="UniProtKB-KW"/>
</dbReference>
<dbReference type="InterPro" id="IPR029056">
    <property type="entry name" value="Ribokinase-like"/>
</dbReference>
<evidence type="ECO:0000256" key="2">
    <source>
        <dbReference type="ARBA" id="ARBA00022777"/>
    </source>
</evidence>
<organism evidence="4 5">
    <name type="scientific">Salipiger marinus</name>
    <dbReference type="NCBI Taxonomy" id="555512"/>
    <lineage>
        <taxon>Bacteria</taxon>
        <taxon>Pseudomonadati</taxon>
        <taxon>Pseudomonadota</taxon>
        <taxon>Alphaproteobacteria</taxon>
        <taxon>Rhodobacterales</taxon>
        <taxon>Roseobacteraceae</taxon>
        <taxon>Salipiger</taxon>
    </lineage>
</organism>
<dbReference type="SUPFAM" id="SSF53613">
    <property type="entry name" value="Ribokinase-like"/>
    <property type="match status" value="1"/>
</dbReference>
<keyword evidence="1" id="KW-0808">Transferase</keyword>
<dbReference type="STRING" id="555512.SAMN04487993_100739"/>
<dbReference type="PANTHER" id="PTHR10584:SF166">
    <property type="entry name" value="RIBOKINASE"/>
    <property type="match status" value="1"/>
</dbReference>
<name>A0A1G8LXY5_9RHOB</name>
<proteinExistence type="predicted"/>
<evidence type="ECO:0000313" key="5">
    <source>
        <dbReference type="Proteomes" id="UP000199093"/>
    </source>
</evidence>
<dbReference type="Gene3D" id="3.40.1190.20">
    <property type="match status" value="1"/>
</dbReference>
<feature type="domain" description="Carbohydrate kinase PfkB" evidence="3">
    <location>
        <begin position="19"/>
        <end position="289"/>
    </location>
</feature>
<dbReference type="InterPro" id="IPR011611">
    <property type="entry name" value="PfkB_dom"/>
</dbReference>
<evidence type="ECO:0000313" key="4">
    <source>
        <dbReference type="EMBL" id="SDI60010.1"/>
    </source>
</evidence>
<keyword evidence="5" id="KW-1185">Reference proteome</keyword>
<dbReference type="Proteomes" id="UP000199093">
    <property type="component" value="Unassembled WGS sequence"/>
</dbReference>
<evidence type="ECO:0000256" key="1">
    <source>
        <dbReference type="ARBA" id="ARBA00022679"/>
    </source>
</evidence>
<dbReference type="PANTHER" id="PTHR10584">
    <property type="entry name" value="SUGAR KINASE"/>
    <property type="match status" value="1"/>
</dbReference>
<protein>
    <submittedName>
        <fullName evidence="4">Sugar or nucleoside kinase, ribokinase family</fullName>
    </submittedName>
</protein>
<dbReference type="AlphaFoldDB" id="A0A1G8LXY5"/>